<dbReference type="GO" id="GO:0030198">
    <property type="term" value="P:extracellular matrix organization"/>
    <property type="evidence" value="ECO:0007669"/>
    <property type="project" value="TreeGrafter"/>
</dbReference>
<organism evidence="2 3">
    <name type="scientific">Corynebacterium glucuronolyticum</name>
    <dbReference type="NCBI Taxonomy" id="39791"/>
    <lineage>
        <taxon>Bacteria</taxon>
        <taxon>Bacillati</taxon>
        <taxon>Actinomycetota</taxon>
        <taxon>Actinomycetes</taxon>
        <taxon>Mycobacteriales</taxon>
        <taxon>Corynebacteriaceae</taxon>
        <taxon>Corynebacterium</taxon>
    </lineage>
</organism>
<keyword evidence="2" id="KW-0176">Collagen</keyword>
<feature type="region of interest" description="Disordered" evidence="1">
    <location>
        <begin position="462"/>
        <end position="501"/>
    </location>
</feature>
<feature type="region of interest" description="Disordered" evidence="1">
    <location>
        <begin position="512"/>
        <end position="531"/>
    </location>
</feature>
<feature type="compositionally biased region" description="Low complexity" evidence="1">
    <location>
        <begin position="480"/>
        <end position="501"/>
    </location>
</feature>
<evidence type="ECO:0000313" key="3">
    <source>
        <dbReference type="Proteomes" id="UP000596145"/>
    </source>
</evidence>
<dbReference type="EMBL" id="CP066007">
    <property type="protein sequence ID" value="QQB46193.1"/>
    <property type="molecule type" value="Genomic_DNA"/>
</dbReference>
<feature type="compositionally biased region" description="Polar residues" evidence="1">
    <location>
        <begin position="518"/>
        <end position="531"/>
    </location>
</feature>
<reference evidence="2 3" key="1">
    <citation type="submission" date="2020-12" db="EMBL/GenBank/DDBJ databases">
        <title>FDA dAtabase for Regulatory Grade micrObial Sequences (FDA-ARGOS): Supporting development and validation of Infectious Disease Dx tests.</title>
        <authorList>
            <person name="Sproer C."/>
            <person name="Gronow S."/>
            <person name="Severitt S."/>
            <person name="Schroder I."/>
            <person name="Tallon L."/>
            <person name="Sadzewicz L."/>
            <person name="Zhao X."/>
            <person name="Boylan J."/>
            <person name="Ott S."/>
            <person name="Bowen H."/>
            <person name="Vavikolanu K."/>
            <person name="Mehta A."/>
            <person name="Aluvathingal J."/>
            <person name="Nadendla S."/>
            <person name="Lowell S."/>
            <person name="Myers T."/>
            <person name="Yan Y."/>
            <person name="Sichtig H."/>
        </authorList>
    </citation>
    <scope>NUCLEOTIDE SEQUENCE [LARGE SCALE GENOMIC DNA]</scope>
    <source>
        <strain evidence="2 3">FDAARGOS_1053</strain>
    </source>
</reference>
<dbReference type="AlphaFoldDB" id="A0A7T4EF30"/>
<protein>
    <submittedName>
        <fullName evidence="2">Collagen-like protein</fullName>
    </submittedName>
</protein>
<dbReference type="PANTHER" id="PTHR24023:SF1082">
    <property type="entry name" value="COLLAGEN TRIPLE HELIX REPEAT"/>
    <property type="match status" value="1"/>
</dbReference>
<dbReference type="PANTHER" id="PTHR24023">
    <property type="entry name" value="COLLAGEN ALPHA"/>
    <property type="match status" value="1"/>
</dbReference>
<dbReference type="InterPro" id="IPR050149">
    <property type="entry name" value="Collagen_superfamily"/>
</dbReference>
<accession>A0A7T4EF30</accession>
<name>A0A7T4EF30_9CORY</name>
<dbReference type="OrthoDB" id="4426812at2"/>
<dbReference type="GeneID" id="92759536"/>
<dbReference type="Gene3D" id="1.20.5.320">
    <property type="entry name" value="6-Phosphogluconate Dehydrogenase, domain 3"/>
    <property type="match status" value="3"/>
</dbReference>
<dbReference type="Proteomes" id="UP000596145">
    <property type="component" value="Chromosome"/>
</dbReference>
<proteinExistence type="predicted"/>
<feature type="region of interest" description="Disordered" evidence="1">
    <location>
        <begin position="374"/>
        <end position="412"/>
    </location>
</feature>
<sequence>MQPLIADGGELTVLRSLAACSYGRWSVTWPESVPEDQRPTLPDDQEFGYVSQLKTTPGRMGRRFVRTDVSITAADYGVDGKPLPYSGASDVETSLDAATKRTSGEVFFEREVTRAGLNGLIPRRDFDVDDLIPVQIWGKVVTAPVTSITDVSEQGAVIDWRVHVGGSLLADSAARQRSNREIEAAIAQERRERLKDVGDANAKAESAYGEAVAARRDGVVARSDAAAAKDAAGRAVTEQVFEFAAGASRVEAPVSGWSQAYPGDEAGVVWQRSVTYFGDGRVERGPAVVTTGAPGQPGPQGPKGEPGADGVPGKNGVGVRDTTITYAASASGTQAPTSGWGIQPPASVPAGQFVWTKTTLRYTDNTTEDIYTVGKIGETGPQGPRGATGAQGPKGATGSDGRPGKDGTKLTSTTVTYAVSTSGTRAPSSGWQVQPPAAAPGQFMWTRFVWTYSDGTSETGYSVGKIGDTGPRGPQGAKGNTGATGPQGPQGPRGATGSRGVSTTSVTHFWRWAGSKPGTPQGTGNPSGWSTSQPAYQVGQKLWVTIRTLFSNGTATWSPVTEEASVSAATAISAEAANTKNRVWYAARDPAARGALPGDTWFRYSGNTIVGQWRWTGTSWVTQTIGNQVIANLDAGKITSGIIDARRIGAETIDASKIKADSITVRELRAGTIVPIGTSLIVSEPPRSWAAPEPIWWQQPGLGTVVDGATGKYAAPLGNRYKYSQGGTTAPPMRLVKVQPGKKYRLRFWTWAFDAGSRLYIEMRDKNGAYAVKSGAVSSYVTPKKKTGNWGGWAGPRWDYTGSARGSYLVENLEVPTTPTLIESTIAFNPEVEWVKLAKFYWSHPNGVKTVQYLAGLTLDLDVIDQAQIDANQSAQIAINKKNIELQAAVSEFLRLQRSFDHATNIYRDNLIDATRTRLINASPSSGDWTKVITNAGLKLEYEGNNFNQIRIRSKTFIGTAVAVGTFTGGTPFISVCNFAPGDLDHLYIVEPRGKTLYELALILSPRFSLEEPSNLISLRQQLLSSQNKIRAVSDELTALVARKP</sequence>
<dbReference type="GO" id="GO:0005615">
    <property type="term" value="C:extracellular space"/>
    <property type="evidence" value="ECO:0007669"/>
    <property type="project" value="TreeGrafter"/>
</dbReference>
<evidence type="ECO:0000256" key="1">
    <source>
        <dbReference type="SAM" id="MobiDB-lite"/>
    </source>
</evidence>
<evidence type="ECO:0000313" key="2">
    <source>
        <dbReference type="EMBL" id="QQB46193.1"/>
    </source>
</evidence>
<dbReference type="GO" id="GO:0030020">
    <property type="term" value="F:extracellular matrix structural constituent conferring tensile strength"/>
    <property type="evidence" value="ECO:0007669"/>
    <property type="project" value="TreeGrafter"/>
</dbReference>
<dbReference type="RefSeq" id="WP_084036407.1">
    <property type="nucleotide sequence ID" value="NZ_CP066007.1"/>
</dbReference>
<dbReference type="GO" id="GO:0031012">
    <property type="term" value="C:extracellular matrix"/>
    <property type="evidence" value="ECO:0007669"/>
    <property type="project" value="TreeGrafter"/>
</dbReference>
<gene>
    <name evidence="2" type="ORF">I6I10_12230</name>
</gene>
<feature type="region of interest" description="Disordered" evidence="1">
    <location>
        <begin position="288"/>
        <end position="319"/>
    </location>
</feature>